<evidence type="ECO:0000256" key="4">
    <source>
        <dbReference type="ARBA" id="ARBA00023242"/>
    </source>
</evidence>
<dbReference type="PANTHER" id="PTHR19932">
    <property type="entry name" value="WD REPEAT AND HMG-BOX DNA BINDING PROTEIN"/>
    <property type="match status" value="1"/>
</dbReference>
<evidence type="ECO:0000259" key="7">
    <source>
        <dbReference type="Pfam" id="PF20946"/>
    </source>
</evidence>
<proteinExistence type="predicted"/>
<evidence type="ECO:0000259" key="6">
    <source>
        <dbReference type="Pfam" id="PF12341"/>
    </source>
</evidence>
<dbReference type="EMBL" id="VEPZ02000095">
    <property type="protein sequence ID" value="KAE8733457.1"/>
    <property type="molecule type" value="Genomic_DNA"/>
</dbReference>
<dbReference type="GO" id="GO:0006261">
    <property type="term" value="P:DNA-templated DNA replication"/>
    <property type="evidence" value="ECO:0007669"/>
    <property type="project" value="TreeGrafter"/>
</dbReference>
<name>A0A6A3CY56_HIBSY</name>
<keyword evidence="9" id="KW-1185">Reference proteome</keyword>
<feature type="compositionally biased region" description="Basic and acidic residues" evidence="5">
    <location>
        <begin position="364"/>
        <end position="373"/>
    </location>
</feature>
<evidence type="ECO:0000313" key="9">
    <source>
        <dbReference type="Proteomes" id="UP000436088"/>
    </source>
</evidence>
<evidence type="ECO:0000256" key="3">
    <source>
        <dbReference type="ARBA" id="ARBA00022737"/>
    </source>
</evidence>
<evidence type="ECO:0000256" key="1">
    <source>
        <dbReference type="ARBA" id="ARBA00004123"/>
    </source>
</evidence>
<feature type="domain" description="WDHD1/CFT4 second beta-propeller" evidence="6">
    <location>
        <begin position="20"/>
        <end position="106"/>
    </location>
</feature>
<keyword evidence="2" id="KW-0853">WD repeat</keyword>
<keyword evidence="3" id="KW-0677">Repeat</keyword>
<dbReference type="Pfam" id="PF12341">
    <property type="entry name" value="Mcl1_mid"/>
    <property type="match status" value="1"/>
</dbReference>
<gene>
    <name evidence="8" type="ORF">F3Y22_tig00001152pilonHSYRG00004</name>
</gene>
<dbReference type="PANTHER" id="PTHR19932:SF10">
    <property type="entry name" value="WD REPEAT AND HMG-BOX DNA-BINDING PROTEIN 1"/>
    <property type="match status" value="1"/>
</dbReference>
<sequence length="403" mass="44379">MKDLSDMIFKGLSKYMKILKHILSLNGPVVTAAGFNDELAIVTHVSDCLPSNEQMLEFTLFNISKGTQIFRGRLPLTPGSYLTWFGFSEEGQISSYDSKGVLRVSQANMVATGFLFLVPTKKGDLVLPKPVLTLINLSFPLASSDLGEEALENEFMLNNLHLSKIQKQIEATAGEGLDTTSLDDEAFDIEAAQDRCIFRIIASCCNSDKLVRAIELVKLLSVEKSVRGAIQLATAMKLPILVERFNEILEERLRNKIKDSNTGLSSSKHDLAVNKPYTATERLEPFAPSSSAKLSAPVFTKKVKPLERVKFGKQKTGIDQTANLEDSEEVKDAEKNDGSSHVNGVKEVKNSDSQCPLNLFPKLPDIRDGKKDPSNPVSKSSNEESKKDVGERPSNPFLKSTVK</sequence>
<accession>A0A6A3CY56</accession>
<feature type="domain" description="WDHD1/CFT4 helical bundle" evidence="7">
    <location>
        <begin position="150"/>
        <end position="254"/>
    </location>
</feature>
<dbReference type="AlphaFoldDB" id="A0A6A3CY56"/>
<comment type="subcellular location">
    <subcellularLocation>
        <location evidence="1">Nucleus</location>
    </subcellularLocation>
</comment>
<dbReference type="Proteomes" id="UP000436088">
    <property type="component" value="Unassembled WGS sequence"/>
</dbReference>
<dbReference type="GO" id="GO:0043596">
    <property type="term" value="C:nuclear replication fork"/>
    <property type="evidence" value="ECO:0007669"/>
    <property type="project" value="TreeGrafter"/>
</dbReference>
<feature type="compositionally biased region" description="Basic and acidic residues" evidence="5">
    <location>
        <begin position="381"/>
        <end position="391"/>
    </location>
</feature>
<evidence type="ECO:0000313" key="8">
    <source>
        <dbReference type="EMBL" id="KAE8733457.1"/>
    </source>
</evidence>
<protein>
    <submittedName>
        <fullName evidence="8">Transducin family protein / WD-40 repeat family protein isoform 2</fullName>
    </submittedName>
</protein>
<dbReference type="InterPro" id="IPR022100">
    <property type="entry name" value="WDHD1/CFT4_beta-prop_2nd"/>
</dbReference>
<dbReference type="GO" id="GO:0006281">
    <property type="term" value="P:DNA repair"/>
    <property type="evidence" value="ECO:0007669"/>
    <property type="project" value="TreeGrafter"/>
</dbReference>
<comment type="caution">
    <text evidence="8">The sequence shown here is derived from an EMBL/GenBank/DDBJ whole genome shotgun (WGS) entry which is preliminary data.</text>
</comment>
<dbReference type="Pfam" id="PF20946">
    <property type="entry name" value="Ctf4_C"/>
    <property type="match status" value="1"/>
</dbReference>
<evidence type="ECO:0000256" key="5">
    <source>
        <dbReference type="SAM" id="MobiDB-lite"/>
    </source>
</evidence>
<feature type="region of interest" description="Disordered" evidence="5">
    <location>
        <begin position="320"/>
        <end position="403"/>
    </location>
</feature>
<feature type="compositionally biased region" description="Basic and acidic residues" evidence="5">
    <location>
        <begin position="330"/>
        <end position="350"/>
    </location>
</feature>
<dbReference type="GO" id="GO:0000278">
    <property type="term" value="P:mitotic cell cycle"/>
    <property type="evidence" value="ECO:0007669"/>
    <property type="project" value="TreeGrafter"/>
</dbReference>
<evidence type="ECO:0000256" key="2">
    <source>
        <dbReference type="ARBA" id="ARBA00022574"/>
    </source>
</evidence>
<reference evidence="8" key="1">
    <citation type="submission" date="2019-09" db="EMBL/GenBank/DDBJ databases">
        <title>Draft genome information of white flower Hibiscus syriacus.</title>
        <authorList>
            <person name="Kim Y.-M."/>
        </authorList>
    </citation>
    <scope>NUCLEOTIDE SEQUENCE [LARGE SCALE GENOMIC DNA]</scope>
    <source>
        <strain evidence="8">YM2019G1</strain>
    </source>
</reference>
<organism evidence="8 9">
    <name type="scientific">Hibiscus syriacus</name>
    <name type="common">Rose of Sharon</name>
    <dbReference type="NCBI Taxonomy" id="106335"/>
    <lineage>
        <taxon>Eukaryota</taxon>
        <taxon>Viridiplantae</taxon>
        <taxon>Streptophyta</taxon>
        <taxon>Embryophyta</taxon>
        <taxon>Tracheophyta</taxon>
        <taxon>Spermatophyta</taxon>
        <taxon>Magnoliopsida</taxon>
        <taxon>eudicotyledons</taxon>
        <taxon>Gunneridae</taxon>
        <taxon>Pentapetalae</taxon>
        <taxon>rosids</taxon>
        <taxon>malvids</taxon>
        <taxon>Malvales</taxon>
        <taxon>Malvaceae</taxon>
        <taxon>Malvoideae</taxon>
        <taxon>Hibiscus</taxon>
    </lineage>
</organism>
<dbReference type="InterPro" id="IPR048591">
    <property type="entry name" value="WDHD1/CFT4_hel"/>
</dbReference>
<keyword evidence="4" id="KW-0539">Nucleus</keyword>
<dbReference type="GO" id="GO:0003682">
    <property type="term" value="F:chromatin binding"/>
    <property type="evidence" value="ECO:0007669"/>
    <property type="project" value="TreeGrafter"/>
</dbReference>